<sequence>LRRSEVVAANGSAEDPVRTSWSASIGAVLALCLAVRVQVLRYINNQ</sequence>
<comment type="caution">
    <text evidence="2">The sequence shown here is derived from an EMBL/GenBank/DDBJ whole genome shotgun (WGS) entry which is preliminary data.</text>
</comment>
<keyword evidence="1" id="KW-1133">Transmembrane helix</keyword>
<proteinExistence type="predicted"/>
<evidence type="ECO:0000313" key="3">
    <source>
        <dbReference type="Proteomes" id="UP000485058"/>
    </source>
</evidence>
<accession>A0A699YX25</accession>
<protein>
    <submittedName>
        <fullName evidence="2">Uncharacterized protein</fullName>
    </submittedName>
</protein>
<name>A0A699YX25_HAELA</name>
<dbReference type="EMBL" id="BLLF01000771">
    <property type="protein sequence ID" value="GFH14827.1"/>
    <property type="molecule type" value="Genomic_DNA"/>
</dbReference>
<dbReference type="AlphaFoldDB" id="A0A699YX25"/>
<feature type="non-terminal residue" evidence="2">
    <location>
        <position position="46"/>
    </location>
</feature>
<evidence type="ECO:0000256" key="1">
    <source>
        <dbReference type="SAM" id="Phobius"/>
    </source>
</evidence>
<reference evidence="2 3" key="1">
    <citation type="submission" date="2020-02" db="EMBL/GenBank/DDBJ databases">
        <title>Draft genome sequence of Haematococcus lacustris strain NIES-144.</title>
        <authorList>
            <person name="Morimoto D."/>
            <person name="Nakagawa S."/>
            <person name="Yoshida T."/>
            <person name="Sawayama S."/>
        </authorList>
    </citation>
    <scope>NUCLEOTIDE SEQUENCE [LARGE SCALE GENOMIC DNA]</scope>
    <source>
        <strain evidence="2 3">NIES-144</strain>
    </source>
</reference>
<keyword evidence="1" id="KW-0812">Transmembrane</keyword>
<dbReference type="Proteomes" id="UP000485058">
    <property type="component" value="Unassembled WGS sequence"/>
</dbReference>
<evidence type="ECO:0000313" key="2">
    <source>
        <dbReference type="EMBL" id="GFH14827.1"/>
    </source>
</evidence>
<keyword evidence="1" id="KW-0472">Membrane</keyword>
<organism evidence="2 3">
    <name type="scientific">Haematococcus lacustris</name>
    <name type="common">Green alga</name>
    <name type="synonym">Haematococcus pluvialis</name>
    <dbReference type="NCBI Taxonomy" id="44745"/>
    <lineage>
        <taxon>Eukaryota</taxon>
        <taxon>Viridiplantae</taxon>
        <taxon>Chlorophyta</taxon>
        <taxon>core chlorophytes</taxon>
        <taxon>Chlorophyceae</taxon>
        <taxon>CS clade</taxon>
        <taxon>Chlamydomonadales</taxon>
        <taxon>Haematococcaceae</taxon>
        <taxon>Haematococcus</taxon>
    </lineage>
</organism>
<feature type="non-terminal residue" evidence="2">
    <location>
        <position position="1"/>
    </location>
</feature>
<feature type="transmembrane region" description="Helical" evidence="1">
    <location>
        <begin position="20"/>
        <end position="39"/>
    </location>
</feature>
<gene>
    <name evidence="2" type="ORF">HaLaN_10948</name>
</gene>
<keyword evidence="3" id="KW-1185">Reference proteome</keyword>